<proteinExistence type="predicted"/>
<feature type="domain" description="HTH gntR-type" evidence="5">
    <location>
        <begin position="68"/>
        <end position="136"/>
    </location>
</feature>
<reference evidence="7" key="1">
    <citation type="submission" date="2017-05" db="EMBL/GenBank/DDBJ databases">
        <title>Complete and WGS of Bordetella genogroups.</title>
        <authorList>
            <person name="Spilker T."/>
            <person name="Lipuma J."/>
        </authorList>
    </citation>
    <scope>NUCLEOTIDE SEQUENCE [LARGE SCALE GENOMIC DNA]</scope>
    <source>
        <strain evidence="7">AU16122</strain>
    </source>
</reference>
<evidence type="ECO:0000256" key="3">
    <source>
        <dbReference type="ARBA" id="ARBA00023163"/>
    </source>
</evidence>
<dbReference type="AlphaFoldDB" id="A0A261SBQ8"/>
<protein>
    <recommendedName>
        <fullName evidence="5">HTH gntR-type domain-containing protein</fullName>
    </recommendedName>
</protein>
<feature type="region of interest" description="Disordered" evidence="4">
    <location>
        <begin position="14"/>
        <end position="69"/>
    </location>
</feature>
<organism evidence="6 7">
    <name type="scientific">Bordetella genomosp. 10</name>
    <dbReference type="NCBI Taxonomy" id="1416804"/>
    <lineage>
        <taxon>Bacteria</taxon>
        <taxon>Pseudomonadati</taxon>
        <taxon>Pseudomonadota</taxon>
        <taxon>Betaproteobacteria</taxon>
        <taxon>Burkholderiales</taxon>
        <taxon>Alcaligenaceae</taxon>
        <taxon>Bordetella</taxon>
    </lineage>
</organism>
<evidence type="ECO:0000256" key="2">
    <source>
        <dbReference type="ARBA" id="ARBA00023125"/>
    </source>
</evidence>
<accession>A0A261SBQ8</accession>
<keyword evidence="7" id="KW-1185">Reference proteome</keyword>
<dbReference type="Proteomes" id="UP000216020">
    <property type="component" value="Unassembled WGS sequence"/>
</dbReference>
<dbReference type="SUPFAM" id="SSF46785">
    <property type="entry name" value="Winged helix' DNA-binding domain"/>
    <property type="match status" value="1"/>
</dbReference>
<comment type="caution">
    <text evidence="6">The sequence shown here is derived from an EMBL/GenBank/DDBJ whole genome shotgun (WGS) entry which is preliminary data.</text>
</comment>
<dbReference type="Gene3D" id="1.20.120.530">
    <property type="entry name" value="GntR ligand-binding domain-like"/>
    <property type="match status" value="1"/>
</dbReference>
<dbReference type="PANTHER" id="PTHR43537:SF5">
    <property type="entry name" value="UXU OPERON TRANSCRIPTIONAL REGULATOR"/>
    <property type="match status" value="1"/>
</dbReference>
<dbReference type="InterPro" id="IPR036390">
    <property type="entry name" value="WH_DNA-bd_sf"/>
</dbReference>
<dbReference type="Gene3D" id="1.10.10.10">
    <property type="entry name" value="Winged helix-like DNA-binding domain superfamily/Winged helix DNA-binding domain"/>
    <property type="match status" value="1"/>
</dbReference>
<evidence type="ECO:0000256" key="4">
    <source>
        <dbReference type="SAM" id="MobiDB-lite"/>
    </source>
</evidence>
<dbReference type="InterPro" id="IPR000524">
    <property type="entry name" value="Tscrpt_reg_HTH_GntR"/>
</dbReference>
<dbReference type="Pfam" id="PF00392">
    <property type="entry name" value="GntR"/>
    <property type="match status" value="1"/>
</dbReference>
<dbReference type="InterPro" id="IPR008920">
    <property type="entry name" value="TF_FadR/GntR_C"/>
</dbReference>
<dbReference type="PANTHER" id="PTHR43537">
    <property type="entry name" value="TRANSCRIPTIONAL REGULATOR, GNTR FAMILY"/>
    <property type="match status" value="1"/>
</dbReference>
<dbReference type="GO" id="GO:0003677">
    <property type="term" value="F:DNA binding"/>
    <property type="evidence" value="ECO:0007669"/>
    <property type="project" value="UniProtKB-KW"/>
</dbReference>
<keyword evidence="1" id="KW-0805">Transcription regulation</keyword>
<evidence type="ECO:0000259" key="5">
    <source>
        <dbReference type="PROSITE" id="PS50949"/>
    </source>
</evidence>
<evidence type="ECO:0000256" key="1">
    <source>
        <dbReference type="ARBA" id="ARBA00023015"/>
    </source>
</evidence>
<dbReference type="EMBL" id="NEVM01000002">
    <property type="protein sequence ID" value="OZI34848.1"/>
    <property type="molecule type" value="Genomic_DNA"/>
</dbReference>
<dbReference type="SMART" id="SM00895">
    <property type="entry name" value="FCD"/>
    <property type="match status" value="1"/>
</dbReference>
<dbReference type="GO" id="GO:0003700">
    <property type="term" value="F:DNA-binding transcription factor activity"/>
    <property type="evidence" value="ECO:0007669"/>
    <property type="project" value="InterPro"/>
</dbReference>
<keyword evidence="2" id="KW-0238">DNA-binding</keyword>
<dbReference type="SUPFAM" id="SSF48008">
    <property type="entry name" value="GntR ligand-binding domain-like"/>
    <property type="match status" value="1"/>
</dbReference>
<dbReference type="InterPro" id="IPR036388">
    <property type="entry name" value="WH-like_DNA-bd_sf"/>
</dbReference>
<dbReference type="SMART" id="SM00345">
    <property type="entry name" value="HTH_GNTR"/>
    <property type="match status" value="1"/>
</dbReference>
<dbReference type="InterPro" id="IPR011711">
    <property type="entry name" value="GntR_C"/>
</dbReference>
<name>A0A261SBQ8_9BORD</name>
<feature type="compositionally biased region" description="Low complexity" evidence="4">
    <location>
        <begin position="40"/>
        <end position="57"/>
    </location>
</feature>
<gene>
    <name evidence="6" type="ORF">CAL29_15395</name>
</gene>
<evidence type="ECO:0000313" key="7">
    <source>
        <dbReference type="Proteomes" id="UP000216020"/>
    </source>
</evidence>
<keyword evidence="3" id="KW-0804">Transcription</keyword>
<sequence length="294" mass="32951">MHFRSHFLPRRGAGDILAAEKNSAARPRPPAMKKARNLSPRPAAAPDAARAADAPRATEGLRTPERPPRLADQLYDQLLRQITQGKYPEESRLPSEFELCAAFGVSRPVVREALFRLQTDGIVVSQRGAGSYVRHRPSPELVRLAPIGGLAELVRCMELRRAIEGDAAYMAALRRNDDDLAAMESALADMQRALDNRQVGNEADFRFHQAVALACRNDLFVTALQSLATQIFDYMRVMRSLALASEASRGRQVQREHERIFLAIRNEQADEARDAMREHINNSRMRTLDETFAP</sequence>
<dbReference type="CDD" id="cd07377">
    <property type="entry name" value="WHTH_GntR"/>
    <property type="match status" value="1"/>
</dbReference>
<dbReference type="PRINTS" id="PR00035">
    <property type="entry name" value="HTHGNTR"/>
</dbReference>
<dbReference type="PROSITE" id="PS50949">
    <property type="entry name" value="HTH_GNTR"/>
    <property type="match status" value="1"/>
</dbReference>
<dbReference type="Pfam" id="PF07729">
    <property type="entry name" value="FCD"/>
    <property type="match status" value="1"/>
</dbReference>
<evidence type="ECO:0000313" key="6">
    <source>
        <dbReference type="EMBL" id="OZI34848.1"/>
    </source>
</evidence>